<evidence type="ECO:0000313" key="5">
    <source>
        <dbReference type="Proteomes" id="UP001596282"/>
    </source>
</evidence>
<keyword evidence="5" id="KW-1185">Reference proteome</keyword>
<reference evidence="5" key="1">
    <citation type="journal article" date="2019" name="Int. J. Syst. Evol. Microbiol.">
        <title>The Global Catalogue of Microorganisms (GCM) 10K type strain sequencing project: providing services to taxonomists for standard genome sequencing and annotation.</title>
        <authorList>
            <consortium name="The Broad Institute Genomics Platform"/>
            <consortium name="The Broad Institute Genome Sequencing Center for Infectious Disease"/>
            <person name="Wu L."/>
            <person name="Ma J."/>
        </authorList>
    </citation>
    <scope>NUCLEOTIDE SEQUENCE [LARGE SCALE GENOMIC DNA]</scope>
    <source>
        <strain evidence="5">CCM 8933</strain>
    </source>
</reference>
<dbReference type="RefSeq" id="WP_137628005.1">
    <property type="nucleotide sequence ID" value="NZ_BJDJ01000005.1"/>
</dbReference>
<dbReference type="InterPro" id="IPR025154">
    <property type="entry name" value="Put_metallopeptidase_dom"/>
</dbReference>
<dbReference type="EMBL" id="JBHSSC010000041">
    <property type="protein sequence ID" value="MFC6181719.1"/>
    <property type="molecule type" value="Genomic_DNA"/>
</dbReference>
<feature type="domain" description="VWA-like" evidence="2">
    <location>
        <begin position="313"/>
        <end position="440"/>
    </location>
</feature>
<feature type="compositionally biased region" description="Low complexity" evidence="1">
    <location>
        <begin position="190"/>
        <end position="204"/>
    </location>
</feature>
<evidence type="ECO:0000259" key="2">
    <source>
        <dbReference type="Pfam" id="PF09967"/>
    </source>
</evidence>
<evidence type="ECO:0000256" key="1">
    <source>
        <dbReference type="SAM" id="MobiDB-lite"/>
    </source>
</evidence>
<name>A0ABW1S1Y1_9LACO</name>
<dbReference type="PANTHER" id="PTHR38730:SF1">
    <property type="entry name" value="SLL7028 PROTEIN"/>
    <property type="match status" value="1"/>
</dbReference>
<accession>A0ABW1S1Y1</accession>
<protein>
    <submittedName>
        <fullName evidence="4">VWA-like domain-containing protein</fullName>
    </submittedName>
</protein>
<gene>
    <name evidence="4" type="ORF">ACFP5Y_10835</name>
</gene>
<dbReference type="PANTHER" id="PTHR38730">
    <property type="entry name" value="SLL7028 PROTEIN"/>
    <property type="match status" value="1"/>
</dbReference>
<dbReference type="Pfam" id="PF13203">
    <property type="entry name" value="DUF2201_N"/>
    <property type="match status" value="1"/>
</dbReference>
<dbReference type="Proteomes" id="UP001596282">
    <property type="component" value="Unassembled WGS sequence"/>
</dbReference>
<dbReference type="Pfam" id="PF09967">
    <property type="entry name" value="DUF2201"/>
    <property type="match status" value="1"/>
</dbReference>
<organism evidence="4 5">
    <name type="scientific">Lactiplantibacillus daowaiensis</name>
    <dbReference type="NCBI Taxonomy" id="2559918"/>
    <lineage>
        <taxon>Bacteria</taxon>
        <taxon>Bacillati</taxon>
        <taxon>Bacillota</taxon>
        <taxon>Bacilli</taxon>
        <taxon>Lactobacillales</taxon>
        <taxon>Lactobacillaceae</taxon>
        <taxon>Lactiplantibacillus</taxon>
    </lineage>
</organism>
<feature type="domain" description="Putative metallopeptidase" evidence="3">
    <location>
        <begin position="92"/>
        <end position="280"/>
    </location>
</feature>
<comment type="caution">
    <text evidence="4">The sequence shown here is derived from an EMBL/GenBank/DDBJ whole genome shotgun (WGS) entry which is preliminary data.</text>
</comment>
<evidence type="ECO:0000313" key="4">
    <source>
        <dbReference type="EMBL" id="MFC6181719.1"/>
    </source>
</evidence>
<feature type="region of interest" description="Disordered" evidence="1">
    <location>
        <begin position="175"/>
        <end position="204"/>
    </location>
</feature>
<dbReference type="InterPro" id="IPR018698">
    <property type="entry name" value="VWA-like_dom"/>
</dbReference>
<proteinExistence type="predicted"/>
<evidence type="ECO:0000259" key="3">
    <source>
        <dbReference type="Pfam" id="PF13203"/>
    </source>
</evidence>
<sequence>MINNAAAYATWRQQVLTMPENPPTAAAAVMIQRAIIELLATDQFYGEVLTRLPRQTEPQLTAPFALIWQANRLCLQFAAQPLAQTFTRFDELQAGLKHVALHVIWQHPLRYRQQVQSQPQLVQLATDLAVNQYVSGLPKGSPQLATIQPTVAVPLPIKADSQVYLRLLQSAAETSHTTGDTTASADKTRQQANPQPAAGAGTAQTMIDSPHSWQATTGQLTNPNLAQARLQQLTQTAWQQTTLANRGLVAGQIVTQLQVTRQPAALDWRRLLATGIGQMPVGKRPSRARFNRRQPTRMELPGQISDPQLQVRVYVDHSGSISDTTLQYLLSQVATLTQAIAATITVSTFDAVVQPGQVYQANLPQQIRFTRVGGGGTVYQSIFDDLKRCHATNRTTLALILTDGQGERTVVSHGFTNVIWLLATAHDRLSVQPVIGRVVTFKPGEDHDDDTFKAN</sequence>
<feature type="compositionally biased region" description="Polar residues" evidence="1">
    <location>
        <begin position="175"/>
        <end position="185"/>
    </location>
</feature>